<protein>
    <recommendedName>
        <fullName evidence="5">Glycosyltransferase family 1 protein</fullName>
    </recommendedName>
</protein>
<evidence type="ECO:0008006" key="5">
    <source>
        <dbReference type="Google" id="ProtNLM"/>
    </source>
</evidence>
<evidence type="ECO:0000259" key="2">
    <source>
        <dbReference type="Pfam" id="PF13439"/>
    </source>
</evidence>
<comment type="caution">
    <text evidence="3">The sequence shown here is derived from an EMBL/GenBank/DDBJ whole genome shotgun (WGS) entry which is preliminary data.</text>
</comment>
<evidence type="ECO:0000313" key="3">
    <source>
        <dbReference type="EMBL" id="PIT97456.1"/>
    </source>
</evidence>
<proteinExistence type="predicted"/>
<dbReference type="Pfam" id="PF00534">
    <property type="entry name" value="Glycos_transf_1"/>
    <property type="match status" value="1"/>
</dbReference>
<feature type="domain" description="Glycosyltransferase subfamily 4-like N-terminal" evidence="2">
    <location>
        <begin position="17"/>
        <end position="191"/>
    </location>
</feature>
<dbReference type="CDD" id="cd03801">
    <property type="entry name" value="GT4_PimA-like"/>
    <property type="match status" value="1"/>
</dbReference>
<evidence type="ECO:0000259" key="1">
    <source>
        <dbReference type="Pfam" id="PF00534"/>
    </source>
</evidence>
<accession>A0A2M6WXJ0</accession>
<dbReference type="Proteomes" id="UP000228596">
    <property type="component" value="Unassembled WGS sequence"/>
</dbReference>
<name>A0A2M6WXJ0_9BACT</name>
<evidence type="ECO:0000313" key="4">
    <source>
        <dbReference type="Proteomes" id="UP000228596"/>
    </source>
</evidence>
<dbReference type="PANTHER" id="PTHR45947">
    <property type="entry name" value="SULFOQUINOVOSYL TRANSFERASE SQD2"/>
    <property type="match status" value="1"/>
</dbReference>
<feature type="domain" description="Glycosyl transferase family 1" evidence="1">
    <location>
        <begin position="200"/>
        <end position="366"/>
    </location>
</feature>
<reference evidence="4" key="1">
    <citation type="submission" date="2017-09" db="EMBL/GenBank/DDBJ databases">
        <title>Depth-based differentiation of microbial function through sediment-hosted aquifers and enrichment of novel symbionts in the deep terrestrial subsurface.</title>
        <authorList>
            <person name="Probst A.J."/>
            <person name="Ladd B."/>
            <person name="Jarett J.K."/>
            <person name="Geller-Mcgrath D.E."/>
            <person name="Sieber C.M.K."/>
            <person name="Emerson J.B."/>
            <person name="Anantharaman K."/>
            <person name="Thomas B.C."/>
            <person name="Malmstrom R."/>
            <person name="Stieglmeier M."/>
            <person name="Klingl A."/>
            <person name="Woyke T."/>
            <person name="Ryan C.M."/>
            <person name="Banfield J.F."/>
        </authorList>
    </citation>
    <scope>NUCLEOTIDE SEQUENCE [LARGE SCALE GENOMIC DNA]</scope>
</reference>
<gene>
    <name evidence="3" type="ORF">COT77_01300</name>
</gene>
<dbReference type="AlphaFoldDB" id="A0A2M6WXJ0"/>
<dbReference type="EMBL" id="PEZV01000009">
    <property type="protein sequence ID" value="PIT97456.1"/>
    <property type="molecule type" value="Genomic_DNA"/>
</dbReference>
<dbReference type="Gene3D" id="3.40.50.2000">
    <property type="entry name" value="Glycogen Phosphorylase B"/>
    <property type="match status" value="2"/>
</dbReference>
<organism evidence="3 4">
    <name type="scientific">Candidatus Berkelbacteria bacterium CG10_big_fil_rev_8_21_14_0_10_41_12</name>
    <dbReference type="NCBI Taxonomy" id="1974513"/>
    <lineage>
        <taxon>Bacteria</taxon>
        <taxon>Candidatus Berkelbacteria</taxon>
    </lineage>
</organism>
<dbReference type="PANTHER" id="PTHR45947:SF3">
    <property type="entry name" value="SULFOQUINOVOSYL TRANSFERASE SQD2"/>
    <property type="match status" value="1"/>
</dbReference>
<dbReference type="InterPro" id="IPR028098">
    <property type="entry name" value="Glyco_trans_4-like_N"/>
</dbReference>
<dbReference type="InterPro" id="IPR050194">
    <property type="entry name" value="Glycosyltransferase_grp1"/>
</dbReference>
<dbReference type="SUPFAM" id="SSF53756">
    <property type="entry name" value="UDP-Glycosyltransferase/glycogen phosphorylase"/>
    <property type="match status" value="1"/>
</dbReference>
<sequence length="394" mass="45042">MKIAQVIPFFAPAWGFGGPVKVSFDLSRKLTKRGHKVTALTTDAYDHTKRINQVCEEIDGIKIMRFRNFSNYLAKNFNLFLPIGFGKYFRKHIEDYDIVHLHAFFTILNAVAATICIKSKTPYILHLHESPIPLPIFGKVFLKKVFNFLVGGKMLLGASRIFVLTAQEKKNVIDRYPMLEKKIVIIPNTIQIKNFANSNKTEIRKQYGIGKNEKIILSLSRLSRLKRIDLVIRSFSKIRDPLFRLLIVGPDEGNNKKQLEKLTAALDLQDKIIFWGPVEGKEKEDIYNLSDIYILLSEYESFSITCLEAIEHNLPVCLSNKVGVAKELLHFHCGILITEPSNAQKCSRKIKWGYNNRAKLKKNCQAALKQFDMENVINKTIGIYQQVINGGLAR</sequence>
<dbReference type="Pfam" id="PF13439">
    <property type="entry name" value="Glyco_transf_4"/>
    <property type="match status" value="1"/>
</dbReference>
<dbReference type="InterPro" id="IPR001296">
    <property type="entry name" value="Glyco_trans_1"/>
</dbReference>
<dbReference type="GO" id="GO:0016757">
    <property type="term" value="F:glycosyltransferase activity"/>
    <property type="evidence" value="ECO:0007669"/>
    <property type="project" value="InterPro"/>
</dbReference>